<dbReference type="CDD" id="cd00063">
    <property type="entry name" value="FN3"/>
    <property type="match status" value="6"/>
</dbReference>
<name>A0ABN9EBV4_9NEOB</name>
<evidence type="ECO:0000259" key="2">
    <source>
        <dbReference type="PROSITE" id="PS50853"/>
    </source>
</evidence>
<dbReference type="InterPro" id="IPR003961">
    <property type="entry name" value="FN3_dom"/>
</dbReference>
<dbReference type="Pfam" id="PF00041">
    <property type="entry name" value="fn3"/>
    <property type="match status" value="6"/>
</dbReference>
<dbReference type="SUPFAM" id="SSF49265">
    <property type="entry name" value="Fibronectin type III"/>
    <property type="match status" value="4"/>
</dbReference>
<dbReference type="SMART" id="SM00060">
    <property type="entry name" value="FN3"/>
    <property type="match status" value="6"/>
</dbReference>
<dbReference type="InterPro" id="IPR050991">
    <property type="entry name" value="ECM_Regulatory_Proteins"/>
</dbReference>
<dbReference type="PANTHER" id="PTHR46708">
    <property type="entry name" value="TENASCIN"/>
    <property type="match status" value="1"/>
</dbReference>
<dbReference type="PANTHER" id="PTHR46708:SF2">
    <property type="entry name" value="FIBRONECTIN TYPE-III DOMAIN-CONTAINING PROTEIN"/>
    <property type="match status" value="1"/>
</dbReference>
<reference evidence="3" key="1">
    <citation type="submission" date="2023-05" db="EMBL/GenBank/DDBJ databases">
        <authorList>
            <person name="Stuckert A."/>
        </authorList>
    </citation>
    <scope>NUCLEOTIDE SEQUENCE</scope>
</reference>
<protein>
    <recommendedName>
        <fullName evidence="2">Fibronectin type-III domain-containing protein</fullName>
    </recommendedName>
</protein>
<keyword evidence="1" id="KW-0677">Repeat</keyword>
<dbReference type="EMBL" id="CATNWA010015360">
    <property type="protein sequence ID" value="CAI9582355.1"/>
    <property type="molecule type" value="Genomic_DNA"/>
</dbReference>
<feature type="domain" description="Fibronectin type-III" evidence="2">
    <location>
        <begin position="243"/>
        <end position="331"/>
    </location>
</feature>
<dbReference type="Proteomes" id="UP001162483">
    <property type="component" value="Unassembled WGS sequence"/>
</dbReference>
<keyword evidence="4" id="KW-1185">Reference proteome</keyword>
<evidence type="ECO:0000313" key="3">
    <source>
        <dbReference type="EMBL" id="CAI9582355.1"/>
    </source>
</evidence>
<evidence type="ECO:0000313" key="4">
    <source>
        <dbReference type="Proteomes" id="UP001162483"/>
    </source>
</evidence>
<feature type="domain" description="Fibronectin type-III" evidence="2">
    <location>
        <begin position="334"/>
        <end position="424"/>
    </location>
</feature>
<accession>A0ABN9EBV4</accession>
<feature type="domain" description="Fibronectin type-III" evidence="2">
    <location>
        <begin position="426"/>
        <end position="514"/>
    </location>
</feature>
<dbReference type="InterPro" id="IPR013783">
    <property type="entry name" value="Ig-like_fold"/>
</dbReference>
<feature type="domain" description="Fibronectin type-III" evidence="2">
    <location>
        <begin position="151"/>
        <end position="240"/>
    </location>
</feature>
<dbReference type="InterPro" id="IPR036116">
    <property type="entry name" value="FN3_sf"/>
</dbReference>
<gene>
    <name evidence="3" type="ORF">SPARVUS_LOCUS9648758</name>
</gene>
<evidence type="ECO:0000256" key="1">
    <source>
        <dbReference type="ARBA" id="ARBA00022737"/>
    </source>
</evidence>
<organism evidence="3 4">
    <name type="scientific">Staurois parvus</name>
    <dbReference type="NCBI Taxonomy" id="386267"/>
    <lineage>
        <taxon>Eukaryota</taxon>
        <taxon>Metazoa</taxon>
        <taxon>Chordata</taxon>
        <taxon>Craniata</taxon>
        <taxon>Vertebrata</taxon>
        <taxon>Euteleostomi</taxon>
        <taxon>Amphibia</taxon>
        <taxon>Batrachia</taxon>
        <taxon>Anura</taxon>
        <taxon>Neobatrachia</taxon>
        <taxon>Ranoidea</taxon>
        <taxon>Ranidae</taxon>
        <taxon>Staurois</taxon>
    </lineage>
</organism>
<dbReference type="PROSITE" id="PS50853">
    <property type="entry name" value="FN3"/>
    <property type="match status" value="6"/>
</dbReference>
<proteinExistence type="predicted"/>
<feature type="domain" description="Fibronectin type-III" evidence="2">
    <location>
        <begin position="517"/>
        <end position="609"/>
    </location>
</feature>
<feature type="domain" description="Fibronectin type-III" evidence="2">
    <location>
        <begin position="60"/>
        <end position="150"/>
    </location>
</feature>
<comment type="caution">
    <text evidence="3">The sequence shown here is derived from an EMBL/GenBank/DDBJ whole genome shotgun (WGS) entry which is preliminary data.</text>
</comment>
<dbReference type="Gene3D" id="2.60.40.10">
    <property type="entry name" value="Immunoglobulins"/>
    <property type="match status" value="6"/>
</dbReference>
<sequence>MCPFLKPGVISQMFLHGETSAVVRDLTPNTSYEVTFIPLSNMQFSQSQTFHVSTLPGLVQTRNLQAVDITATSLRLVWSRLPGDPELYVLEYSPISDPRLTQQKILYGVEASAVVGGLLSNTTYRITLFPHSAQHVQPDVIMVSTKIDPVQKRVLQVKDITSTSFLITWSRLPGDSGSYTVHYAPTSDPRQMLRKTVTGDEDRVLIDGLTPDNTYRVTLIPESNAPDTQVVTIQVSTLPDLILARNLHIRDKTSTSFQLAWSRLSGDTGNYVIEYVPVTDLGKKVQKTYGDLTSVVFSSLAPSTTYEVTFIPESRESTTQSQTMLVTTLPELIQRRNLHAWDISTSSFRLTWSRLITDKGRYVLEYGLVSDPQKKLRKMLTADETTMLIGNLNPNTKYQATLHSEANVQYVPPQSIQIATLPEQLGPAQILISDPTAHSFRVSWGPHLESVIGYEIQYGPLPSNSVQKVQVDGRFNTTVLEGLKSNTTYLVTVSAIFKSGGEKALSAIACTEINGTKVKYLRIEDLQSNSLKAVWGSADGDVQGYQIRCRRHARRLSTINVAPEAHSVQLTGLPEGTTTKICVKPVYKNGAGKNLCKKVKMHPGTTANSYSSLQMQFNGTKLVVQ</sequence>